<organism evidence="1 2">
    <name type="scientific">Mucispirillum schaedleri ASF457</name>
    <dbReference type="NCBI Taxonomy" id="1379858"/>
    <lineage>
        <taxon>Bacteria</taxon>
        <taxon>Pseudomonadati</taxon>
        <taxon>Deferribacterota</taxon>
        <taxon>Deferribacteres</taxon>
        <taxon>Deferribacterales</taxon>
        <taxon>Mucispirillaceae</taxon>
        <taxon>Mucispirillum</taxon>
    </lineage>
</organism>
<reference evidence="1" key="2">
    <citation type="submission" date="2022-05" db="EMBL/GenBank/DDBJ databases">
        <authorList>
            <person name="Proctor A.L."/>
            <person name="Phillips G.J."/>
            <person name="Wannemuehler M.J."/>
        </authorList>
    </citation>
    <scope>NUCLEOTIDE SEQUENCE</scope>
    <source>
        <strain evidence="1">ASF457</strain>
    </source>
</reference>
<reference evidence="1" key="1">
    <citation type="journal article" date="2014" name="Genome Announc.">
        <title>Draft genome sequences of the altered schaedler flora, a defined bacterial community from gnotobiotic mice.</title>
        <authorList>
            <person name="Wannemuehler M.J."/>
            <person name="Overstreet A.M."/>
            <person name="Ward D.V."/>
            <person name="Phillips G.J."/>
        </authorList>
    </citation>
    <scope>NUCLEOTIDE SEQUENCE</scope>
    <source>
        <strain evidence="1">ASF457</strain>
    </source>
</reference>
<evidence type="ECO:0000313" key="1">
    <source>
        <dbReference type="EMBL" id="USF23816.1"/>
    </source>
</evidence>
<reference evidence="1" key="3">
    <citation type="submission" date="2022-06" db="EMBL/GenBank/DDBJ databases">
        <title>Resources to Facilitate Use of the Altered Schaedler Flora (ASF) Mouse Model to Study Microbiome Function.</title>
        <authorList>
            <person name="Proctor A."/>
            <person name="Parvinroo S."/>
            <person name="Richie T."/>
            <person name="Jia X."/>
            <person name="Lee S.T.M."/>
            <person name="Karp P.D."/>
            <person name="Paley S."/>
            <person name="Kostic A.D."/>
            <person name="Pierre J.F."/>
            <person name="Wannemuehler M.J."/>
            <person name="Phillips G.J."/>
        </authorList>
    </citation>
    <scope>NUCLEOTIDE SEQUENCE</scope>
    <source>
        <strain evidence="1">ASF457</strain>
    </source>
</reference>
<accession>V2QID5</accession>
<dbReference type="AlphaFoldDB" id="V2QID5"/>
<proteinExistence type="predicted"/>
<name>V2QID5_9BACT</name>
<keyword evidence="2" id="KW-1185">Reference proteome</keyword>
<sequence length="1183" mass="138336">MMKNKILAAVMKKLYLLCVIICLLPACKKSEEFNIDNIKAPKDYVLFEKADNKLDVENAGTNKYNKETSYAFLLDVSKENDYEKYFPKKYVIGEENNYNLDNDAAKKLDEFLNNGVSINDAYNIISYVYINKEFLTETANFGKYCFPEGSFEQDKIYKNDIRNKCYADFEKGTRFYNKVNLSLLKARNMLLYALDNDLKEESDKIKADAHLMIAVSYIASDELYRLEKIKEHAALWKELGGISVNIFDDDINKKMTSLLTYTAYNENTGVVEILRDSAEKGFMDLVLSKGGIYNYLNDDDYIPVTVMKRGDKYALNPFFIEYENTGIDTYMADIVEPLHKINNNHYDLQKKYDVLYDNPVYILALNGAVYTVEINNGMPLKAEFRNPAYFRTGYLNREKNNLPKISSEYEYGYIQKDYIKYDNNGKAATVWNGDIREQQPDKSRLFKFRGVVDCLNDTETGTAEICGNRESMIMAKYLYKLKCDGKKDCFIKSSDINGRYMNKNVSENTENTDFDDEPINLYIDKDLLNKYELNEYDEYIDGLNYSRFLSRYDDISDNDFLLREDYTKDDIIGLIADTLVGSLRVQHRENWYNIFYLGYKYDDSKSTQLSCSDELLKGSIHKTKDMEISRTRGLSFRNRKMLKAANFLRDNMENNKDRFYYILSLYLLNGLHNIDELQDKINYLLIENNVTKDDIVSYLSNIHIYYADDIANLITVIPDLDAYDPVMSFNKLKDMGLLPYAAFNKGYFDIYNDDFYEMVQIEKFNEFSILTILESKVLDDKYSYLYPRYYKLDMEEQGDSNSYRPQHCTDNVYNGHLYIFPFNNKTYIVNTTETENKITKMEIRSPYFFNTEYEKNYSINAITGKDTEDIKKQKLLHGVSNMGTFSYIDNIVYQKEYDREPQSPLGDVDKAKERRGDKILPEQVKERFNISKFDKKDIMKAVNEYIDYLQEFSSQTLIKNELYFYDISAKKDNPVIIAAAYFYDKKNDITYNDGVGIKKEILFIVNNKNLKILDKEAAKEIDKIISDDKYYKSLISNNGDTAFIGFIRSDNNILAVSIIDNKVGYGFFPAYYYKSEKVIIDKVEEISNMILPVLREEAKINCNDGWYQEMLICTNRPLLTAKAYIEKLYKIKSENASKYFYPNDVVENYEMIYKDFQSLNSCADNMQDKCMESILSYADIFSR</sequence>
<dbReference type="EMBL" id="CP097562">
    <property type="protein sequence ID" value="USF23816.1"/>
    <property type="molecule type" value="Genomic_DNA"/>
</dbReference>
<gene>
    <name evidence="1" type="ORF">N508_000883</name>
</gene>
<dbReference type="Proteomes" id="UP000017429">
    <property type="component" value="Chromosome"/>
</dbReference>
<dbReference type="KEGG" id="msch:N508_000883"/>
<dbReference type="RefSeq" id="WP_023275186.1">
    <property type="nucleotide sequence ID" value="NZ_CP097562.1"/>
</dbReference>
<evidence type="ECO:0000313" key="2">
    <source>
        <dbReference type="Proteomes" id="UP000017429"/>
    </source>
</evidence>
<protein>
    <submittedName>
        <fullName evidence="1">Uncharacterized protein</fullName>
    </submittedName>
</protein>